<dbReference type="GO" id="GO:0004674">
    <property type="term" value="F:protein serine/threonine kinase activity"/>
    <property type="evidence" value="ECO:0007669"/>
    <property type="project" value="UniProtKB-EC"/>
</dbReference>
<dbReference type="PROSITE" id="PS50162">
    <property type="entry name" value="RECA_2"/>
    <property type="match status" value="1"/>
</dbReference>
<dbReference type="STRING" id="497965.Cyan7822_4869"/>
<dbReference type="GO" id="GO:0006281">
    <property type="term" value="P:DNA repair"/>
    <property type="evidence" value="ECO:0007669"/>
    <property type="project" value="InterPro"/>
</dbReference>
<dbReference type="PIRSF" id="PIRSF039117">
    <property type="entry name" value="KaiC"/>
    <property type="match status" value="1"/>
</dbReference>
<feature type="domain" description="RecA family profile 1" evidence="7">
    <location>
        <begin position="260"/>
        <end position="301"/>
    </location>
</feature>
<dbReference type="PANTHER" id="PTHR42926:SF1">
    <property type="entry name" value="CIRCADIAN CLOCK OSCILLATOR PROTEIN KAIC 1"/>
    <property type="match status" value="1"/>
</dbReference>
<dbReference type="SMART" id="SM00382">
    <property type="entry name" value="AAA"/>
    <property type="match status" value="2"/>
</dbReference>
<feature type="domain" description="KaiC" evidence="8">
    <location>
        <begin position="26"/>
        <end position="260"/>
    </location>
</feature>
<evidence type="ECO:0000313" key="10">
    <source>
        <dbReference type="Proteomes" id="UP000008206"/>
    </source>
</evidence>
<keyword evidence="3 9" id="KW-0808">Transferase</keyword>
<evidence type="ECO:0000256" key="5">
    <source>
        <dbReference type="ARBA" id="ARBA00022777"/>
    </source>
</evidence>
<dbReference type="InterPro" id="IPR003593">
    <property type="entry name" value="AAA+_ATPase"/>
</dbReference>
<evidence type="ECO:0000256" key="1">
    <source>
        <dbReference type="ARBA" id="ARBA00012513"/>
    </source>
</evidence>
<evidence type="ECO:0000259" key="8">
    <source>
        <dbReference type="PROSITE" id="PS51146"/>
    </source>
</evidence>
<evidence type="ECO:0000256" key="3">
    <source>
        <dbReference type="ARBA" id="ARBA00022679"/>
    </source>
</evidence>
<gene>
    <name evidence="9" type="ordered locus">Cyan7822_4869</name>
</gene>
<keyword evidence="10" id="KW-1185">Reference proteome</keyword>
<keyword evidence="5" id="KW-0418">Kinase</keyword>
<dbReference type="InterPro" id="IPR027417">
    <property type="entry name" value="P-loop_NTPase"/>
</dbReference>
<name>E0UGE1_GLOV7</name>
<dbReference type="EC" id="2.7.11.1" evidence="1"/>
<evidence type="ECO:0000256" key="6">
    <source>
        <dbReference type="ARBA" id="ARBA00022801"/>
    </source>
</evidence>
<dbReference type="GO" id="GO:0016787">
    <property type="term" value="F:hydrolase activity"/>
    <property type="evidence" value="ECO:0007669"/>
    <property type="project" value="UniProtKB-KW"/>
</dbReference>
<evidence type="ECO:0000313" key="9">
    <source>
        <dbReference type="EMBL" id="ADN16760.1"/>
    </source>
</evidence>
<dbReference type="Pfam" id="PF06745">
    <property type="entry name" value="ATPase"/>
    <property type="match status" value="2"/>
</dbReference>
<dbReference type="PRINTS" id="PR01874">
    <property type="entry name" value="DNAREPAIRADA"/>
</dbReference>
<feature type="domain" description="KaiC" evidence="8">
    <location>
        <begin position="262"/>
        <end position="494"/>
    </location>
</feature>
<dbReference type="InterPro" id="IPR051347">
    <property type="entry name" value="Circadian_clock_KaiC-rel"/>
</dbReference>
<protein>
    <recommendedName>
        <fullName evidence="1">non-specific serine/threonine protein kinase</fullName>
        <ecNumber evidence="1">2.7.11.1</ecNumber>
    </recommendedName>
</protein>
<dbReference type="InterPro" id="IPR030665">
    <property type="entry name" value="KaiC"/>
</dbReference>
<evidence type="ECO:0000259" key="7">
    <source>
        <dbReference type="PROSITE" id="PS50162"/>
    </source>
</evidence>
<keyword evidence="2" id="KW-0597">Phosphoprotein</keyword>
<dbReference type="PROSITE" id="PS51146">
    <property type="entry name" value="KAIC"/>
    <property type="match status" value="2"/>
</dbReference>
<dbReference type="KEGG" id="cyj:Cyan7822_4869"/>
<dbReference type="AlphaFoldDB" id="E0UGE1"/>
<accession>E0UGE1</accession>
<dbReference type="InterPro" id="IPR010624">
    <property type="entry name" value="KaiC_dom"/>
</dbReference>
<dbReference type="InterPro" id="IPR014774">
    <property type="entry name" value="KaiC-like_dom"/>
</dbReference>
<keyword evidence="6" id="KW-0378">Hydrolase</keyword>
<dbReference type="eggNOG" id="COG0467">
    <property type="taxonomic scope" value="Bacteria"/>
</dbReference>
<dbReference type="SUPFAM" id="SSF52540">
    <property type="entry name" value="P-loop containing nucleoside triphosphate hydrolases"/>
    <property type="match status" value="2"/>
</dbReference>
<organism evidence="9 10">
    <name type="scientific">Gloeothece verrucosa (strain PCC 7822)</name>
    <name type="common">Cyanothece sp. (strain PCC 7822)</name>
    <dbReference type="NCBI Taxonomy" id="497965"/>
    <lineage>
        <taxon>Bacteria</taxon>
        <taxon>Bacillati</taxon>
        <taxon>Cyanobacteriota</taxon>
        <taxon>Cyanophyceae</taxon>
        <taxon>Oscillatoriophycideae</taxon>
        <taxon>Chroococcales</taxon>
        <taxon>Aphanothecaceae</taxon>
        <taxon>Gloeothece</taxon>
        <taxon>Gloeothece verrucosa</taxon>
    </lineage>
</organism>
<dbReference type="EMBL" id="CP002198">
    <property type="protein sequence ID" value="ADN16760.1"/>
    <property type="molecule type" value="Genomic_DNA"/>
</dbReference>
<dbReference type="Gene3D" id="3.40.50.300">
    <property type="entry name" value="P-loop containing nucleotide triphosphate hydrolases"/>
    <property type="match status" value="2"/>
</dbReference>
<dbReference type="GO" id="GO:0003677">
    <property type="term" value="F:DNA binding"/>
    <property type="evidence" value="ECO:0007669"/>
    <property type="project" value="InterPro"/>
</dbReference>
<keyword evidence="4" id="KW-0677">Repeat</keyword>
<dbReference type="Proteomes" id="UP000008206">
    <property type="component" value="Chromosome"/>
</dbReference>
<dbReference type="PANTHER" id="PTHR42926">
    <property type="match status" value="1"/>
</dbReference>
<dbReference type="RefSeq" id="WP_013324798.1">
    <property type="nucleotide sequence ID" value="NC_014501.1"/>
</dbReference>
<proteinExistence type="predicted"/>
<dbReference type="InterPro" id="IPR020588">
    <property type="entry name" value="RecA_ATP-bd"/>
</dbReference>
<dbReference type="GO" id="GO:0140664">
    <property type="term" value="F:ATP-dependent DNA damage sensor activity"/>
    <property type="evidence" value="ECO:0007669"/>
    <property type="project" value="InterPro"/>
</dbReference>
<evidence type="ECO:0000256" key="4">
    <source>
        <dbReference type="ARBA" id="ARBA00022737"/>
    </source>
</evidence>
<sequence>MDKFNQAWLVIKLELTRHQKIYMVNNRLSTGIAGLDEILMGGLIPGQAYLVRGGPGCGKTTLGMHFLVAGHHRGEVSLMITLGESENQLRRNASALGLSLDQIAILDLSPGSDFFTQMQSYDIFSPAEVERDPITQKIIEKIESIHPQRVFVDSITQFRYLSSDPFQFRKQIVSFLRFLQEQGATIVFITEASPEAPDNDLQFIADGVITLEFVDEERTLSISKFRSSDFRKGTHTMRLTCQGMEVFPSIIPEEFKREFAPETISSGIPDLDELLQGGIERGTITIISGPSGVGKTTLGIQFMKEAAGRGERSLVCCFEEAQETLINRCESINIPVSRMLKQGTLSIIPIEPLIYTPNEFANLVRSEVEKHSAQIVMIDSIAGYRLSFKGANLVTHIHALCRYLKNMGVTVLLVNEVEAITGDFRVTELGISYLADNIIFLRYLEIRGELRKAIGVLKKRLTDFEKNLRELTITRYGIKVGKPLTNLSGILTGTPQFLKDE</sequence>
<dbReference type="GO" id="GO:0005524">
    <property type="term" value="F:ATP binding"/>
    <property type="evidence" value="ECO:0007669"/>
    <property type="project" value="InterPro"/>
</dbReference>
<reference evidence="10" key="1">
    <citation type="journal article" date="2011" name="MBio">
        <title>Novel metabolic attributes of the genus Cyanothece, comprising a group of unicellular nitrogen-fixing Cyanobacteria.</title>
        <authorList>
            <person name="Bandyopadhyay A."/>
            <person name="Elvitigala T."/>
            <person name="Welsh E."/>
            <person name="Stockel J."/>
            <person name="Liberton M."/>
            <person name="Min H."/>
            <person name="Sherman L.A."/>
            <person name="Pakrasi H.B."/>
        </authorList>
    </citation>
    <scope>NUCLEOTIDE SEQUENCE [LARGE SCALE GENOMIC DNA]</scope>
    <source>
        <strain evidence="10">PCC 7822</strain>
    </source>
</reference>
<evidence type="ECO:0000256" key="2">
    <source>
        <dbReference type="ARBA" id="ARBA00022553"/>
    </source>
</evidence>
<dbReference type="HOGENOM" id="CLU_023669_4_2_3"/>